<evidence type="ECO:0000256" key="2">
    <source>
        <dbReference type="SAM" id="Phobius"/>
    </source>
</evidence>
<feature type="transmembrane region" description="Helical" evidence="2">
    <location>
        <begin position="15"/>
        <end position="34"/>
    </location>
</feature>
<keyword evidence="2" id="KW-0472">Membrane</keyword>
<name>A0ABR2UFV1_9PEZI</name>
<evidence type="ECO:0000313" key="3">
    <source>
        <dbReference type="EMBL" id="KAK9413361.1"/>
    </source>
</evidence>
<reference evidence="3 4" key="1">
    <citation type="journal article" date="2024" name="J. Plant Pathol.">
        <title>Sequence and assembly of the genome of Seiridium unicorne, isolate CBS 538.82, causal agent of cypress canker disease.</title>
        <authorList>
            <person name="Scali E."/>
            <person name="Rocca G.D."/>
            <person name="Danti R."/>
            <person name="Garbelotto M."/>
            <person name="Barberini S."/>
            <person name="Baroncelli R."/>
            <person name="Emiliani G."/>
        </authorList>
    </citation>
    <scope>NUCLEOTIDE SEQUENCE [LARGE SCALE GENOMIC DNA]</scope>
    <source>
        <strain evidence="3 4">BM-138-508</strain>
    </source>
</reference>
<evidence type="ECO:0000313" key="4">
    <source>
        <dbReference type="Proteomes" id="UP001408356"/>
    </source>
</evidence>
<comment type="caution">
    <text evidence="3">The sequence shown here is derived from an EMBL/GenBank/DDBJ whole genome shotgun (WGS) entry which is preliminary data.</text>
</comment>
<keyword evidence="2" id="KW-0812">Transmembrane</keyword>
<gene>
    <name evidence="3" type="ORF">SUNI508_02560</name>
</gene>
<evidence type="ECO:0000256" key="1">
    <source>
        <dbReference type="SAM" id="MobiDB-lite"/>
    </source>
</evidence>
<feature type="region of interest" description="Disordered" evidence="1">
    <location>
        <begin position="54"/>
        <end position="97"/>
    </location>
</feature>
<keyword evidence="4" id="KW-1185">Reference proteome</keyword>
<feature type="compositionally biased region" description="Low complexity" evidence="1">
    <location>
        <begin position="54"/>
        <end position="63"/>
    </location>
</feature>
<keyword evidence="2" id="KW-1133">Transmembrane helix</keyword>
<dbReference type="Proteomes" id="UP001408356">
    <property type="component" value="Unassembled WGS sequence"/>
</dbReference>
<dbReference type="EMBL" id="JARVKF010000440">
    <property type="protein sequence ID" value="KAK9413361.1"/>
    <property type="molecule type" value="Genomic_DNA"/>
</dbReference>
<accession>A0ABR2UFV1</accession>
<protein>
    <submittedName>
        <fullName evidence="3">Uncharacterized protein</fullName>
    </submittedName>
</protein>
<sequence>MFFLEDEENYITPDSIIFMFICVVVLFELLAFMLGRPSFTSPAAPELKPLDYYDPLDDPLSPSAHPHPNPGGDPAPGNWHQTPGIGHQDPRDPYDLGGGAMRRDSLITLEPPFNEYGYGYDYGMTRRRRMRFDAYMAERTAHFNADTGV</sequence>
<proteinExistence type="predicted"/>
<organism evidence="3 4">
    <name type="scientific">Seiridium unicorne</name>
    <dbReference type="NCBI Taxonomy" id="138068"/>
    <lineage>
        <taxon>Eukaryota</taxon>
        <taxon>Fungi</taxon>
        <taxon>Dikarya</taxon>
        <taxon>Ascomycota</taxon>
        <taxon>Pezizomycotina</taxon>
        <taxon>Sordariomycetes</taxon>
        <taxon>Xylariomycetidae</taxon>
        <taxon>Amphisphaeriales</taxon>
        <taxon>Sporocadaceae</taxon>
        <taxon>Seiridium</taxon>
    </lineage>
</organism>